<feature type="region of interest" description="Disordered" evidence="1">
    <location>
        <begin position="80"/>
        <end position="102"/>
    </location>
</feature>
<reference evidence="3" key="2">
    <citation type="submission" date="2009-11" db="EMBL/GenBank/DDBJ databases">
        <title>The Genome Sequence of Allomyces macrogynus strain ATCC 38327.</title>
        <authorList>
            <consortium name="The Broad Institute Genome Sequencing Platform"/>
            <person name="Russ C."/>
            <person name="Cuomo C."/>
            <person name="Shea T."/>
            <person name="Young S.K."/>
            <person name="Zeng Q."/>
            <person name="Koehrsen M."/>
            <person name="Haas B."/>
            <person name="Borodovsky M."/>
            <person name="Guigo R."/>
            <person name="Alvarado L."/>
            <person name="Berlin A."/>
            <person name="Borenstein D."/>
            <person name="Chen Z."/>
            <person name="Engels R."/>
            <person name="Freedman E."/>
            <person name="Gellesch M."/>
            <person name="Goldberg J."/>
            <person name="Griggs A."/>
            <person name="Gujja S."/>
            <person name="Heiman D."/>
            <person name="Hepburn T."/>
            <person name="Howarth C."/>
            <person name="Jen D."/>
            <person name="Larson L."/>
            <person name="Lewis B."/>
            <person name="Mehta T."/>
            <person name="Park D."/>
            <person name="Pearson M."/>
            <person name="Roberts A."/>
            <person name="Saif S."/>
            <person name="Shenoy N."/>
            <person name="Sisk P."/>
            <person name="Stolte C."/>
            <person name="Sykes S."/>
            <person name="Walk T."/>
            <person name="White J."/>
            <person name="Yandava C."/>
            <person name="Burger G."/>
            <person name="Gray M.W."/>
            <person name="Holland P.W.H."/>
            <person name="King N."/>
            <person name="Lang F.B.F."/>
            <person name="Roger A.J."/>
            <person name="Ruiz-Trillo I."/>
            <person name="Lander E."/>
            <person name="Nusbaum C."/>
        </authorList>
    </citation>
    <scope>NUCLEOTIDE SEQUENCE [LARGE SCALE GENOMIC DNA]</scope>
    <source>
        <strain evidence="3">ATCC 38327</strain>
    </source>
</reference>
<dbReference type="EMBL" id="GG745337">
    <property type="protein sequence ID" value="KNE61329.1"/>
    <property type="molecule type" value="Genomic_DNA"/>
</dbReference>
<organism evidence="2 3">
    <name type="scientific">Allomyces macrogynus (strain ATCC 38327)</name>
    <name type="common">Allomyces javanicus var. macrogynus</name>
    <dbReference type="NCBI Taxonomy" id="578462"/>
    <lineage>
        <taxon>Eukaryota</taxon>
        <taxon>Fungi</taxon>
        <taxon>Fungi incertae sedis</taxon>
        <taxon>Blastocladiomycota</taxon>
        <taxon>Blastocladiomycetes</taxon>
        <taxon>Blastocladiales</taxon>
        <taxon>Blastocladiaceae</taxon>
        <taxon>Allomyces</taxon>
    </lineage>
</organism>
<reference evidence="2 3" key="1">
    <citation type="submission" date="2009-11" db="EMBL/GenBank/DDBJ databases">
        <title>Annotation of Allomyces macrogynus ATCC 38327.</title>
        <authorList>
            <consortium name="The Broad Institute Genome Sequencing Platform"/>
            <person name="Russ C."/>
            <person name="Cuomo C."/>
            <person name="Burger G."/>
            <person name="Gray M.W."/>
            <person name="Holland P.W.H."/>
            <person name="King N."/>
            <person name="Lang F.B.F."/>
            <person name="Roger A.J."/>
            <person name="Ruiz-Trillo I."/>
            <person name="Young S.K."/>
            <person name="Zeng Q."/>
            <person name="Gargeya S."/>
            <person name="Fitzgerald M."/>
            <person name="Haas B."/>
            <person name="Abouelleil A."/>
            <person name="Alvarado L."/>
            <person name="Arachchi H.M."/>
            <person name="Berlin A."/>
            <person name="Chapman S.B."/>
            <person name="Gearin G."/>
            <person name="Goldberg J."/>
            <person name="Griggs A."/>
            <person name="Gujja S."/>
            <person name="Hansen M."/>
            <person name="Heiman D."/>
            <person name="Howarth C."/>
            <person name="Larimer J."/>
            <person name="Lui A."/>
            <person name="MacDonald P.J.P."/>
            <person name="McCowen C."/>
            <person name="Montmayeur A."/>
            <person name="Murphy C."/>
            <person name="Neiman D."/>
            <person name="Pearson M."/>
            <person name="Priest M."/>
            <person name="Roberts A."/>
            <person name="Saif S."/>
            <person name="Shea T."/>
            <person name="Sisk P."/>
            <person name="Stolte C."/>
            <person name="Sykes S."/>
            <person name="Wortman J."/>
            <person name="Nusbaum C."/>
            <person name="Birren B."/>
        </authorList>
    </citation>
    <scope>NUCLEOTIDE SEQUENCE [LARGE SCALE GENOMIC DNA]</scope>
    <source>
        <strain evidence="2 3">ATCC 38327</strain>
    </source>
</reference>
<dbReference type="OrthoDB" id="10311051at2759"/>
<evidence type="ECO:0000256" key="1">
    <source>
        <dbReference type="SAM" id="MobiDB-lite"/>
    </source>
</evidence>
<accession>A0A0L0SFV8</accession>
<protein>
    <submittedName>
        <fullName evidence="2">Uncharacterized protein</fullName>
    </submittedName>
</protein>
<sequence length="183" mass="20475">MPESIVQSRRSPGLGKYSLLALTALGPLQCAVLNQYRVFRDTTPETLLTIEHVNEYITDVTDDDWARIWRETCGTSQTARDLHSTIVRPSSKNSDGDDPAPPDYRGIYLQWRQLESAKKTDLAARLRNAYKTSSSLTKRVQTTAVTRGDMLGKRKWGSLNPPAGSGAAQIKRARIQAQERRCV</sequence>
<evidence type="ECO:0000313" key="3">
    <source>
        <dbReference type="Proteomes" id="UP000054350"/>
    </source>
</evidence>
<dbReference type="Proteomes" id="UP000054350">
    <property type="component" value="Unassembled WGS sequence"/>
</dbReference>
<dbReference type="Gene3D" id="6.10.250.3180">
    <property type="match status" value="1"/>
</dbReference>
<dbReference type="VEuPathDB" id="FungiDB:AMAG_07067"/>
<dbReference type="AlphaFoldDB" id="A0A0L0SFV8"/>
<proteinExistence type="predicted"/>
<keyword evidence="3" id="KW-1185">Reference proteome</keyword>
<name>A0A0L0SFV8_ALLM3</name>
<gene>
    <name evidence="2" type="ORF">AMAG_07067</name>
</gene>
<evidence type="ECO:0000313" key="2">
    <source>
        <dbReference type="EMBL" id="KNE61329.1"/>
    </source>
</evidence>